<dbReference type="Proteomes" id="UP000297225">
    <property type="component" value="Unassembled WGS sequence"/>
</dbReference>
<name>A0A4Y8WT45_9PORP</name>
<protein>
    <recommendedName>
        <fullName evidence="3">PD-(D/E)XK endonuclease-like domain-containing protein</fullName>
    </recommendedName>
</protein>
<comment type="caution">
    <text evidence="1">The sequence shown here is derived from an EMBL/GenBank/DDBJ whole genome shotgun (WGS) entry which is preliminary data.</text>
</comment>
<dbReference type="OrthoDB" id="884899at2"/>
<gene>
    <name evidence="1" type="ORF">E4P47_01335</name>
</gene>
<proteinExistence type="predicted"/>
<accession>A0A4Y8WT45</accession>
<organism evidence="1 2">
    <name type="scientific">Porphyromonas levii</name>
    <dbReference type="NCBI Taxonomy" id="28114"/>
    <lineage>
        <taxon>Bacteria</taxon>
        <taxon>Pseudomonadati</taxon>
        <taxon>Bacteroidota</taxon>
        <taxon>Bacteroidia</taxon>
        <taxon>Bacteroidales</taxon>
        <taxon>Porphyromonadaceae</taxon>
        <taxon>Porphyromonas</taxon>
    </lineage>
</organism>
<evidence type="ECO:0000313" key="2">
    <source>
        <dbReference type="Proteomes" id="UP000297225"/>
    </source>
</evidence>
<dbReference type="InterPro" id="IPR011604">
    <property type="entry name" value="PDDEXK-like_dom_sf"/>
</dbReference>
<evidence type="ECO:0008006" key="3">
    <source>
        <dbReference type="Google" id="ProtNLM"/>
    </source>
</evidence>
<dbReference type="AlphaFoldDB" id="A0A4Y8WT45"/>
<evidence type="ECO:0000313" key="1">
    <source>
        <dbReference type="EMBL" id="TFH96986.1"/>
    </source>
</evidence>
<dbReference type="STRING" id="1122973.GCA_000379925_01780"/>
<dbReference type="Gene3D" id="3.90.320.10">
    <property type="match status" value="1"/>
</dbReference>
<dbReference type="EMBL" id="SPNC01000009">
    <property type="protein sequence ID" value="TFH96986.1"/>
    <property type="molecule type" value="Genomic_DNA"/>
</dbReference>
<reference evidence="1 2" key="1">
    <citation type="submission" date="2019-03" db="EMBL/GenBank/DDBJ databases">
        <title>Porphyromonas levii Isolated from the Uterus of Dairy Cows.</title>
        <authorList>
            <person name="Francis A.M."/>
        </authorList>
    </citation>
    <scope>NUCLEOTIDE SEQUENCE [LARGE SCALE GENOMIC DNA]</scope>
    <source>
        <strain evidence="1 2">AF5678</strain>
    </source>
</reference>
<dbReference type="RefSeq" id="WP_134849138.1">
    <property type="nucleotide sequence ID" value="NZ_JADRFW010000007.1"/>
</dbReference>
<sequence>MNYNIRNTSSRDGELRFDPETHTYTHIGRIEPLTSVTAFISSFFDPYDPYFWINKDETLSPLQREQKRREQDTKGYIARNLGTFLHTQIERTFLGEPTETHLYLEAAEGLAMARNFDICTEMRYFEDFVRDHRLEPYRTEWMIYDDAHWIAGTLDLLVKLPDGTFAIYDWKRSRRMGREQGDQFLPNRSNFRQKGHGVLAHLDDTPFIHAVLQQNLYRAILKRNYGIEVSKMYLVILSPSFSRYHEVEVPLFDNEIKMMLDLY</sequence>
<keyword evidence="2" id="KW-1185">Reference proteome</keyword>